<feature type="DNA-binding region" description="H-T-H motif" evidence="4">
    <location>
        <begin position="40"/>
        <end position="59"/>
    </location>
</feature>
<evidence type="ECO:0000256" key="1">
    <source>
        <dbReference type="ARBA" id="ARBA00023015"/>
    </source>
</evidence>
<dbReference type="SUPFAM" id="SSF48498">
    <property type="entry name" value="Tetracyclin repressor-like, C-terminal domain"/>
    <property type="match status" value="1"/>
</dbReference>
<dbReference type="Pfam" id="PF16859">
    <property type="entry name" value="TetR_C_11"/>
    <property type="match status" value="1"/>
</dbReference>
<keyword evidence="7" id="KW-1185">Reference proteome</keyword>
<dbReference type="InterPro" id="IPR009057">
    <property type="entry name" value="Homeodomain-like_sf"/>
</dbReference>
<proteinExistence type="predicted"/>
<dbReference type="Pfam" id="PF00440">
    <property type="entry name" value="TetR_N"/>
    <property type="match status" value="1"/>
</dbReference>
<protein>
    <submittedName>
        <fullName evidence="6">TetR/AcrR family transcriptional regulator</fullName>
    </submittedName>
</protein>
<accession>A0ABP3ZZR1</accession>
<organism evidence="6 7">
    <name type="scientific">Nonomuraea longicatena</name>
    <dbReference type="NCBI Taxonomy" id="83682"/>
    <lineage>
        <taxon>Bacteria</taxon>
        <taxon>Bacillati</taxon>
        <taxon>Actinomycetota</taxon>
        <taxon>Actinomycetes</taxon>
        <taxon>Streptosporangiales</taxon>
        <taxon>Streptosporangiaceae</taxon>
        <taxon>Nonomuraea</taxon>
    </lineage>
</organism>
<dbReference type="PANTHER" id="PTHR30055">
    <property type="entry name" value="HTH-TYPE TRANSCRIPTIONAL REGULATOR RUTR"/>
    <property type="match status" value="1"/>
</dbReference>
<dbReference type="EMBL" id="BAAAHQ010000015">
    <property type="protein sequence ID" value="GAA0929435.1"/>
    <property type="molecule type" value="Genomic_DNA"/>
</dbReference>
<dbReference type="SUPFAM" id="SSF46689">
    <property type="entry name" value="Homeodomain-like"/>
    <property type="match status" value="1"/>
</dbReference>
<dbReference type="InterPro" id="IPR001647">
    <property type="entry name" value="HTH_TetR"/>
</dbReference>
<evidence type="ECO:0000313" key="6">
    <source>
        <dbReference type="EMBL" id="GAA0929435.1"/>
    </source>
</evidence>
<sequence length="201" mass="21960">MAIMATDHRKQPRRRGEALNNAIFQAVLDELADVGYAGLTMEGVAGRAGTGKASVYRRWPTRIHLVTAAVYSRFPACGDVPDTGNLRDDLLEALRRVAAAMEGTPGLALRAVLSEVLTDPTKAALLRQDFPSAARRMMIEVARRAVERGEIAEVSVTPRRMATGAALMRHYVLFHHQPVTEELIVQIVDEVMVPLLSAPVP</sequence>
<dbReference type="Proteomes" id="UP001501578">
    <property type="component" value="Unassembled WGS sequence"/>
</dbReference>
<evidence type="ECO:0000256" key="4">
    <source>
        <dbReference type="PROSITE-ProRule" id="PRU00335"/>
    </source>
</evidence>
<name>A0ABP3ZZR1_9ACTN</name>
<dbReference type="InterPro" id="IPR011075">
    <property type="entry name" value="TetR_C"/>
</dbReference>
<feature type="domain" description="HTH tetR-type" evidence="5">
    <location>
        <begin position="17"/>
        <end position="77"/>
    </location>
</feature>
<reference evidence="7" key="1">
    <citation type="journal article" date="2019" name="Int. J. Syst. Evol. Microbiol.">
        <title>The Global Catalogue of Microorganisms (GCM) 10K type strain sequencing project: providing services to taxonomists for standard genome sequencing and annotation.</title>
        <authorList>
            <consortium name="The Broad Institute Genomics Platform"/>
            <consortium name="The Broad Institute Genome Sequencing Center for Infectious Disease"/>
            <person name="Wu L."/>
            <person name="Ma J."/>
        </authorList>
    </citation>
    <scope>NUCLEOTIDE SEQUENCE [LARGE SCALE GENOMIC DNA]</scope>
    <source>
        <strain evidence="7">JCM 11136</strain>
    </source>
</reference>
<keyword evidence="2 4" id="KW-0238">DNA-binding</keyword>
<dbReference type="PROSITE" id="PS50977">
    <property type="entry name" value="HTH_TETR_2"/>
    <property type="match status" value="1"/>
</dbReference>
<dbReference type="PANTHER" id="PTHR30055:SF225">
    <property type="entry name" value="TRANSCRIPTIONAL REGULATORY PROTEIN-RELATED"/>
    <property type="match status" value="1"/>
</dbReference>
<gene>
    <name evidence="6" type="ORF">GCM10009560_33290</name>
</gene>
<evidence type="ECO:0000256" key="2">
    <source>
        <dbReference type="ARBA" id="ARBA00023125"/>
    </source>
</evidence>
<comment type="caution">
    <text evidence="6">The sequence shown here is derived from an EMBL/GenBank/DDBJ whole genome shotgun (WGS) entry which is preliminary data.</text>
</comment>
<evidence type="ECO:0000313" key="7">
    <source>
        <dbReference type="Proteomes" id="UP001501578"/>
    </source>
</evidence>
<evidence type="ECO:0000256" key="3">
    <source>
        <dbReference type="ARBA" id="ARBA00023163"/>
    </source>
</evidence>
<evidence type="ECO:0000259" key="5">
    <source>
        <dbReference type="PROSITE" id="PS50977"/>
    </source>
</evidence>
<dbReference type="InterPro" id="IPR036271">
    <property type="entry name" value="Tet_transcr_reg_TetR-rel_C_sf"/>
</dbReference>
<dbReference type="InterPro" id="IPR050109">
    <property type="entry name" value="HTH-type_TetR-like_transc_reg"/>
</dbReference>
<dbReference type="Gene3D" id="1.10.357.10">
    <property type="entry name" value="Tetracycline Repressor, domain 2"/>
    <property type="match status" value="1"/>
</dbReference>
<keyword evidence="3" id="KW-0804">Transcription</keyword>
<dbReference type="Gene3D" id="1.10.10.60">
    <property type="entry name" value="Homeodomain-like"/>
    <property type="match status" value="1"/>
</dbReference>
<dbReference type="RefSeq" id="WP_343950770.1">
    <property type="nucleotide sequence ID" value="NZ_BAAAHQ010000015.1"/>
</dbReference>
<keyword evidence="1" id="KW-0805">Transcription regulation</keyword>